<feature type="transmembrane region" description="Helical" evidence="1">
    <location>
        <begin position="88"/>
        <end position="110"/>
    </location>
</feature>
<dbReference type="PANTHER" id="PTHR39605">
    <property type="entry name" value="MAJOR FACILITATOR SUPERFAMILY (MFS) PROFILE DOMAIN-CONTAINING PROTEIN"/>
    <property type="match status" value="1"/>
</dbReference>
<keyword evidence="3" id="KW-1185">Reference proteome</keyword>
<gene>
    <name evidence="2" type="ORF">SCHPADRAFT_838649</name>
</gene>
<accession>A0A0H2R2I6</accession>
<dbReference type="OrthoDB" id="2550114at2759"/>
<sequence length="152" mass="16873">MLFPRFILFLSTSSENSEANLTPLEKFLSRQLSFFLFAIAITLVLYIPSEEPGMSTRRRDALGHPLLGPLTFGSVLSAFVSYNTSSCGALSFFVSILTGIVGLWGLWVLLFEGSSRISKKTGADKHTSSFLFHNKQAASSQKKEWRKAQKES</sequence>
<reference evidence="2 3" key="1">
    <citation type="submission" date="2015-04" db="EMBL/GenBank/DDBJ databases">
        <title>Complete genome sequence of Schizopora paradoxa KUC8140, a cosmopolitan wood degrader in East Asia.</title>
        <authorList>
            <consortium name="DOE Joint Genome Institute"/>
            <person name="Min B."/>
            <person name="Park H."/>
            <person name="Jang Y."/>
            <person name="Kim J.-J."/>
            <person name="Kim K.H."/>
            <person name="Pangilinan J."/>
            <person name="Lipzen A."/>
            <person name="Riley R."/>
            <person name="Grigoriev I.V."/>
            <person name="Spatafora J.W."/>
            <person name="Choi I.-G."/>
        </authorList>
    </citation>
    <scope>NUCLEOTIDE SEQUENCE [LARGE SCALE GENOMIC DNA]</scope>
    <source>
        <strain evidence="2 3">KUC8140</strain>
    </source>
</reference>
<dbReference type="Proteomes" id="UP000053477">
    <property type="component" value="Unassembled WGS sequence"/>
</dbReference>
<dbReference type="AlphaFoldDB" id="A0A0H2R2I6"/>
<dbReference type="InParanoid" id="A0A0H2R2I6"/>
<dbReference type="STRING" id="27342.A0A0H2R2I6"/>
<keyword evidence="1" id="KW-0812">Transmembrane</keyword>
<dbReference type="EMBL" id="KQ086250">
    <property type="protein sequence ID" value="KLO05965.1"/>
    <property type="molecule type" value="Genomic_DNA"/>
</dbReference>
<keyword evidence="1" id="KW-0472">Membrane</keyword>
<evidence type="ECO:0008006" key="4">
    <source>
        <dbReference type="Google" id="ProtNLM"/>
    </source>
</evidence>
<feature type="transmembrane region" description="Helical" evidence="1">
    <location>
        <begin position="61"/>
        <end position="82"/>
    </location>
</feature>
<name>A0A0H2R2I6_9AGAM</name>
<feature type="transmembrane region" description="Helical" evidence="1">
    <location>
        <begin position="29"/>
        <end position="49"/>
    </location>
</feature>
<keyword evidence="1" id="KW-1133">Transmembrane helix</keyword>
<dbReference type="PANTHER" id="PTHR39605:SF1">
    <property type="entry name" value="MAJOR FACILITATOR SUPERFAMILY (MFS) PROFILE DOMAIN-CONTAINING PROTEIN"/>
    <property type="match status" value="1"/>
</dbReference>
<proteinExistence type="predicted"/>
<evidence type="ECO:0000313" key="3">
    <source>
        <dbReference type="Proteomes" id="UP000053477"/>
    </source>
</evidence>
<organism evidence="2 3">
    <name type="scientific">Schizopora paradoxa</name>
    <dbReference type="NCBI Taxonomy" id="27342"/>
    <lineage>
        <taxon>Eukaryota</taxon>
        <taxon>Fungi</taxon>
        <taxon>Dikarya</taxon>
        <taxon>Basidiomycota</taxon>
        <taxon>Agaricomycotina</taxon>
        <taxon>Agaricomycetes</taxon>
        <taxon>Hymenochaetales</taxon>
        <taxon>Schizoporaceae</taxon>
        <taxon>Schizopora</taxon>
    </lineage>
</organism>
<protein>
    <recommendedName>
        <fullName evidence="4">Transmembrane protein</fullName>
    </recommendedName>
</protein>
<evidence type="ECO:0000256" key="1">
    <source>
        <dbReference type="SAM" id="Phobius"/>
    </source>
</evidence>
<evidence type="ECO:0000313" key="2">
    <source>
        <dbReference type="EMBL" id="KLO05965.1"/>
    </source>
</evidence>